<dbReference type="Proteomes" id="UP001499942">
    <property type="component" value="Unassembled WGS sequence"/>
</dbReference>
<evidence type="ECO:0000256" key="1">
    <source>
        <dbReference type="ARBA" id="ARBA00022729"/>
    </source>
</evidence>
<dbReference type="RefSeq" id="WP_344366930.1">
    <property type="nucleotide sequence ID" value="NZ_BAAASR010000050.1"/>
</dbReference>
<sequence length="1002" mass="104071">MHRHALTRSGASVVLTVTLAATLVPLSGTVAYAADDPAAEVVIPAPIRYQPRADTVQEAGADGFLHLREGTTGTLWTRYATGETTPLTATGDGYGGMRAALDPETPGVPRTVSISALGTTGVRKVEVPEGATWTKGFTADSVLVSRPAVDGSPAGLGVVRMADGKPVERPVTGLPEGATLREGDAAYHRTTKGAVLYLTTPDGAAGKEYLLDYETAELRELPGPADVDVIQFGDRHLLDGNGGDAPNDIRTVPRDDPMATPVVTKLPSPPYGYKAAPVWPTVIGDWIVFGWSPDSTVTTQPGVRLDAVPVGGGAPRSLLRYSSARPRVAPDGSLLVTGGADATDWAVRRIGLGADGVLRVAKVVDVPAASTTVDGLTLGAGVLHYRPTSDGPPSPGLYRHLLSITGTPTADRRVLVRGLPTLVDALVPLGNGEAAHQTNTSVIGGLSGEHADGMYGRLSGGSGRYVVSGTATTQYVGDLQRQFGTRSFSGKAASAVWGTTVWLSDPANPSTVSWYDVKTKATSPALAIGSGCTPDELQAVGRWIYWSCAQGAKAGVWDQKTRVSTPVPSGETQLGDGFLVREDKAAGKLTLTDFHTGDPAAVTTTDFASVPAGADWSVDKFGGHVAFTDAEERIHIKPVTVPRSPIGVIEERQDTTVLNVANGGDRGWHGSWQLSRPALRTSIEFRNPAGTAVAGWSSADRYGAQSSMAWDGRGSDGAFVPAGHYTWTLKADPGDGSGPRAVRTGTIQVADVHLPFRDYDGDGTGELFSRSGGGLSAHEPVKATSTTSSGWTGVNHVVPFGDLDNDGCNDALTRTTTGDLYRHSAKCAGVPGPTSPKAKIGAGFNAFDALLNPGDMTGDGRPDLLARQRSTGDLYLYADNRAGGVRAGVKIAGKWDGLTLIGAGDLDGDGHADLLARDAGGELWRYRSTGTGAFLARVLVFGDWGAGRDAIIGAGDIDGDGKNDLVSRDTNGKLLRNSGNGQGSFGPTVQIGSGWGAYGALH</sequence>
<gene>
    <name evidence="5" type="ORF">GCM10010393_59370</name>
</gene>
<dbReference type="PANTHER" id="PTHR44103:SF1">
    <property type="entry name" value="PROPROTEIN CONVERTASE P"/>
    <property type="match status" value="1"/>
</dbReference>
<evidence type="ECO:0000256" key="2">
    <source>
        <dbReference type="SAM" id="MobiDB-lite"/>
    </source>
</evidence>
<comment type="caution">
    <text evidence="5">The sequence shown here is derived from an EMBL/GenBank/DDBJ whole genome shotgun (WGS) entry which is preliminary data.</text>
</comment>
<feature type="signal peptide" evidence="3">
    <location>
        <begin position="1"/>
        <end position="33"/>
    </location>
</feature>
<evidence type="ECO:0000313" key="6">
    <source>
        <dbReference type="Proteomes" id="UP001499942"/>
    </source>
</evidence>
<evidence type="ECO:0000256" key="3">
    <source>
        <dbReference type="SAM" id="SignalP"/>
    </source>
</evidence>
<protein>
    <recommendedName>
        <fullName evidence="4">FlgD/Vpr Ig-like domain-containing protein</fullName>
    </recommendedName>
</protein>
<feature type="chain" id="PRO_5045551117" description="FlgD/Vpr Ig-like domain-containing protein" evidence="3">
    <location>
        <begin position="34"/>
        <end position="1002"/>
    </location>
</feature>
<dbReference type="SUPFAM" id="SSF69318">
    <property type="entry name" value="Integrin alpha N-terminal domain"/>
    <property type="match status" value="1"/>
</dbReference>
<dbReference type="Pfam" id="PF13860">
    <property type="entry name" value="FlgD_ig"/>
    <property type="match status" value="1"/>
</dbReference>
<feature type="region of interest" description="Disordered" evidence="2">
    <location>
        <begin position="240"/>
        <end position="260"/>
    </location>
</feature>
<keyword evidence="1 3" id="KW-0732">Signal</keyword>
<name>A0ABN3NBX4_9ACTN</name>
<dbReference type="Gene3D" id="2.60.40.4070">
    <property type="match status" value="1"/>
</dbReference>
<accession>A0ABN3NBX4</accession>
<evidence type="ECO:0000313" key="5">
    <source>
        <dbReference type="EMBL" id="GAA2518566.1"/>
    </source>
</evidence>
<dbReference type="Gene3D" id="2.130.10.130">
    <property type="entry name" value="Integrin alpha, N-terminal"/>
    <property type="match status" value="1"/>
</dbReference>
<proteinExistence type="predicted"/>
<dbReference type="EMBL" id="BAAASR010000050">
    <property type="protein sequence ID" value="GAA2518566.1"/>
    <property type="molecule type" value="Genomic_DNA"/>
</dbReference>
<keyword evidence="6" id="KW-1185">Reference proteome</keyword>
<dbReference type="InterPro" id="IPR025965">
    <property type="entry name" value="FlgD/Vpr_Ig-like"/>
</dbReference>
<reference evidence="5 6" key="1">
    <citation type="journal article" date="2019" name="Int. J. Syst. Evol. Microbiol.">
        <title>The Global Catalogue of Microorganisms (GCM) 10K type strain sequencing project: providing services to taxonomists for standard genome sequencing and annotation.</title>
        <authorList>
            <consortium name="The Broad Institute Genomics Platform"/>
            <consortium name="The Broad Institute Genome Sequencing Center for Infectious Disease"/>
            <person name="Wu L."/>
            <person name="Ma J."/>
        </authorList>
    </citation>
    <scope>NUCLEOTIDE SEQUENCE [LARGE SCALE GENOMIC DNA]</scope>
    <source>
        <strain evidence="5 6">JCM 5062</strain>
    </source>
</reference>
<dbReference type="PANTHER" id="PTHR44103">
    <property type="entry name" value="PROPROTEIN CONVERTASE P"/>
    <property type="match status" value="1"/>
</dbReference>
<dbReference type="InterPro" id="IPR013517">
    <property type="entry name" value="FG-GAP"/>
</dbReference>
<evidence type="ECO:0000259" key="4">
    <source>
        <dbReference type="Pfam" id="PF13860"/>
    </source>
</evidence>
<feature type="domain" description="FlgD/Vpr Ig-like" evidence="4">
    <location>
        <begin position="666"/>
        <end position="732"/>
    </location>
</feature>
<organism evidence="5 6">
    <name type="scientific">Streptomyces gobitricini</name>
    <dbReference type="NCBI Taxonomy" id="68211"/>
    <lineage>
        <taxon>Bacteria</taxon>
        <taxon>Bacillati</taxon>
        <taxon>Actinomycetota</taxon>
        <taxon>Actinomycetes</taxon>
        <taxon>Kitasatosporales</taxon>
        <taxon>Streptomycetaceae</taxon>
        <taxon>Streptomyces</taxon>
    </lineage>
</organism>
<dbReference type="InterPro" id="IPR028994">
    <property type="entry name" value="Integrin_alpha_N"/>
</dbReference>
<dbReference type="Pfam" id="PF13517">
    <property type="entry name" value="FG-GAP_3"/>
    <property type="match status" value="1"/>
</dbReference>